<reference evidence="1" key="1">
    <citation type="submission" date="2022-06" db="EMBL/GenBank/DDBJ databases">
        <title>Sequencing the genomes of 1000 actinobacteria strains.</title>
        <authorList>
            <person name="Klenk H.-P."/>
        </authorList>
    </citation>
    <scope>NUCLEOTIDE SEQUENCE</scope>
    <source>
        <strain evidence="1">DSM 46694</strain>
    </source>
</reference>
<name>A0A9X2K8X3_9ACTN</name>
<organism evidence="1 2">
    <name type="scientific">Nonomuraea thailandensis</name>
    <dbReference type="NCBI Taxonomy" id="1188745"/>
    <lineage>
        <taxon>Bacteria</taxon>
        <taxon>Bacillati</taxon>
        <taxon>Actinomycetota</taxon>
        <taxon>Actinomycetes</taxon>
        <taxon>Streptosporangiales</taxon>
        <taxon>Streptosporangiaceae</taxon>
        <taxon>Nonomuraea</taxon>
    </lineage>
</organism>
<evidence type="ECO:0000313" key="1">
    <source>
        <dbReference type="EMBL" id="MCP2364583.1"/>
    </source>
</evidence>
<dbReference type="RefSeq" id="WP_253757221.1">
    <property type="nucleotide sequence ID" value="NZ_BAABKA010000012.1"/>
</dbReference>
<dbReference type="Proteomes" id="UP001139648">
    <property type="component" value="Unassembled WGS sequence"/>
</dbReference>
<dbReference type="InterPro" id="IPR036291">
    <property type="entry name" value="NAD(P)-bd_dom_sf"/>
</dbReference>
<proteinExistence type="predicted"/>
<keyword evidence="2" id="KW-1185">Reference proteome</keyword>
<protein>
    <submittedName>
        <fullName evidence="1">Short-subunit dehydrogenase</fullName>
    </submittedName>
</protein>
<sequence>MRTLVVTGGTDGVGRAPARTYPERGDALAVVGRDAAKALPGAVSSRRT</sequence>
<dbReference type="SUPFAM" id="SSF51735">
    <property type="entry name" value="NAD(P)-binding Rossmann-fold domains"/>
    <property type="match status" value="1"/>
</dbReference>
<accession>A0A9X2K8X3</accession>
<evidence type="ECO:0000313" key="2">
    <source>
        <dbReference type="Proteomes" id="UP001139648"/>
    </source>
</evidence>
<dbReference type="Gene3D" id="3.40.50.720">
    <property type="entry name" value="NAD(P)-binding Rossmann-like Domain"/>
    <property type="match status" value="1"/>
</dbReference>
<comment type="caution">
    <text evidence="1">The sequence shown here is derived from an EMBL/GenBank/DDBJ whole genome shotgun (WGS) entry which is preliminary data.</text>
</comment>
<gene>
    <name evidence="1" type="ORF">HD597_011603</name>
</gene>
<dbReference type="AlphaFoldDB" id="A0A9X2K8X3"/>
<dbReference type="EMBL" id="JAMZEB010000002">
    <property type="protein sequence ID" value="MCP2364583.1"/>
    <property type="molecule type" value="Genomic_DNA"/>
</dbReference>